<evidence type="ECO:0000313" key="1">
    <source>
        <dbReference type="EMBL" id="CAB4162704.1"/>
    </source>
</evidence>
<name>A0A6J5P596_9CAUD</name>
<proteinExistence type="predicted"/>
<organism evidence="1">
    <name type="scientific">uncultured Caudovirales phage</name>
    <dbReference type="NCBI Taxonomy" id="2100421"/>
    <lineage>
        <taxon>Viruses</taxon>
        <taxon>Duplodnaviria</taxon>
        <taxon>Heunggongvirae</taxon>
        <taxon>Uroviricota</taxon>
        <taxon>Caudoviricetes</taxon>
        <taxon>Peduoviridae</taxon>
        <taxon>Maltschvirus</taxon>
        <taxon>Maltschvirus maltsch</taxon>
    </lineage>
</organism>
<sequence>MRTINKTVELYSFKELPPEGQQTAIDDYIQSQEWFGGEECIASLKAFCDRVGINLRNWSLGDNSTIWWEFDHVYRFDWDQFDQDGSHMKGVRLWKWLTNDNWTYTAKEILEAADGSCPLTGVCTDCALFDAFNRFIKKPDLHSTFADLLQEAKSDFESMCDKDYEYCFSEEYAREYLENSDDEFTADGERY</sequence>
<dbReference type="EMBL" id="LR796736">
    <property type="protein sequence ID" value="CAB4162704.1"/>
    <property type="molecule type" value="Genomic_DNA"/>
</dbReference>
<gene>
    <name evidence="1" type="ORF">UFOVP785_92</name>
</gene>
<accession>A0A6J5P596</accession>
<protein>
    <submittedName>
        <fullName evidence="1">Uncharacterized protein</fullName>
    </submittedName>
</protein>
<reference evidence="1" key="1">
    <citation type="submission" date="2020-04" db="EMBL/GenBank/DDBJ databases">
        <authorList>
            <person name="Chiriac C."/>
            <person name="Salcher M."/>
            <person name="Ghai R."/>
            <person name="Kavagutti S V."/>
        </authorList>
    </citation>
    <scope>NUCLEOTIDE SEQUENCE</scope>
</reference>